<reference evidence="2 3" key="1">
    <citation type="submission" date="2017-04" db="EMBL/GenBank/DDBJ databases">
        <title>Novel microbial lineages endemic to geothermal iron-oxide mats fill important gaps in the evolutionary history of Archaea.</title>
        <authorList>
            <person name="Jay Z.J."/>
            <person name="Beam J.P."/>
            <person name="Dlakic M."/>
            <person name="Rusch D.B."/>
            <person name="Kozubal M.A."/>
            <person name="Inskeep W.P."/>
        </authorList>
    </citation>
    <scope>NUCLEOTIDE SEQUENCE [LARGE SCALE GENOMIC DNA]</scope>
    <source>
        <strain evidence="2">OSP_D</strain>
    </source>
</reference>
<comment type="caution">
    <text evidence="2">The sequence shown here is derived from an EMBL/GenBank/DDBJ whole genome shotgun (WGS) entry which is preliminary data.</text>
</comment>
<evidence type="ECO:0000313" key="3">
    <source>
        <dbReference type="Proteomes" id="UP000240322"/>
    </source>
</evidence>
<protein>
    <recommendedName>
        <fullName evidence="4">Phosphoserine phosphatase</fullName>
    </recommendedName>
</protein>
<sequence length="303" mass="35751">MLSGLDELEEKARRLQELIKQERDLASAEANKRDELNAAFKRLITEYKQLKNRRDDLIKTLRDVRAKKDVVFKELQQLHEKLKGRETEVAAIDKIDKQVQRLEAALQKAEWEYQTRSMSTLAAKNLEKEIEELEAKLEAAKKKQEVYKETLELKRQYDEKLNEFRRLKDQFRNTVSELDEVRSRAASLLAEAKKVKAEADECHQRYIQHANEVIKYQAELNAVRLQIREDRREMRQRSQFEQRARVNKVLVEKAAKAKEKLDKGEKLNFEELQALLLADELGDSRIHPKNWVSDTPILNLYEP</sequence>
<dbReference type="Proteomes" id="UP000240322">
    <property type="component" value="Unassembled WGS sequence"/>
</dbReference>
<evidence type="ECO:0000313" key="2">
    <source>
        <dbReference type="EMBL" id="PSN91759.1"/>
    </source>
</evidence>
<dbReference type="Pfam" id="PF23435">
    <property type="entry name" value="DUF7121"/>
    <property type="match status" value="1"/>
</dbReference>
<name>A0A2R6AZF7_9ARCH</name>
<feature type="coiled-coil region" evidence="1">
    <location>
        <begin position="92"/>
        <end position="267"/>
    </location>
</feature>
<accession>A0A2R6AZF7</accession>
<feature type="coiled-coil region" evidence="1">
    <location>
        <begin position="5"/>
        <end position="67"/>
    </location>
</feature>
<dbReference type="InterPro" id="IPR055545">
    <property type="entry name" value="DUF7121"/>
</dbReference>
<keyword evidence="1" id="KW-0175">Coiled coil</keyword>
<gene>
    <name evidence="2" type="ORF">B9Q03_03340</name>
</gene>
<dbReference type="EMBL" id="NEXE01000018">
    <property type="protein sequence ID" value="PSN91759.1"/>
    <property type="molecule type" value="Genomic_DNA"/>
</dbReference>
<evidence type="ECO:0008006" key="4">
    <source>
        <dbReference type="Google" id="ProtNLM"/>
    </source>
</evidence>
<organism evidence="2 3">
    <name type="scientific">Candidatus Marsarchaeota G2 archaeon OSP_D</name>
    <dbReference type="NCBI Taxonomy" id="1978157"/>
    <lineage>
        <taxon>Archaea</taxon>
        <taxon>Candidatus Marsarchaeota</taxon>
        <taxon>Candidatus Marsarchaeota group 2</taxon>
    </lineage>
</organism>
<dbReference type="AlphaFoldDB" id="A0A2R6AZF7"/>
<evidence type="ECO:0000256" key="1">
    <source>
        <dbReference type="SAM" id="Coils"/>
    </source>
</evidence>
<proteinExistence type="predicted"/>